<feature type="domain" description="Methyltransferase type 11" evidence="1">
    <location>
        <begin position="106"/>
        <end position="164"/>
    </location>
</feature>
<dbReference type="SUPFAM" id="SSF53335">
    <property type="entry name" value="S-adenosyl-L-methionine-dependent methyltransferases"/>
    <property type="match status" value="1"/>
</dbReference>
<protein>
    <submittedName>
        <fullName evidence="2">Class I SAM-dependent methyltransferase</fullName>
    </submittedName>
</protein>
<dbReference type="GO" id="GO:0008757">
    <property type="term" value="F:S-adenosylmethionine-dependent methyltransferase activity"/>
    <property type="evidence" value="ECO:0007669"/>
    <property type="project" value="InterPro"/>
</dbReference>
<evidence type="ECO:0000313" key="2">
    <source>
        <dbReference type="EMBL" id="AVO38681.1"/>
    </source>
</evidence>
<reference evidence="3" key="1">
    <citation type="submission" date="2018-03" db="EMBL/GenBank/DDBJ databases">
        <title>Genomic analysis of the strain SH-1 isolated from shrimp intestine.</title>
        <authorList>
            <person name="Kim Y.-S."/>
            <person name="Kim S.-E."/>
            <person name="Kim K.-H."/>
        </authorList>
    </citation>
    <scope>NUCLEOTIDE SEQUENCE [LARGE SCALE GENOMIC DNA]</scope>
    <source>
        <strain evidence="3">SH-1</strain>
    </source>
</reference>
<dbReference type="EMBL" id="CP027665">
    <property type="protein sequence ID" value="AVO38681.1"/>
    <property type="molecule type" value="Genomic_DNA"/>
</dbReference>
<dbReference type="CDD" id="cd02440">
    <property type="entry name" value="AdoMet_MTases"/>
    <property type="match status" value="1"/>
</dbReference>
<evidence type="ECO:0000313" key="3">
    <source>
        <dbReference type="Proteomes" id="UP000237655"/>
    </source>
</evidence>
<dbReference type="InterPro" id="IPR013216">
    <property type="entry name" value="Methyltransf_11"/>
</dbReference>
<evidence type="ECO:0000259" key="1">
    <source>
        <dbReference type="Pfam" id="PF08241"/>
    </source>
</evidence>
<gene>
    <name evidence="2" type="ORF">C6Y53_13925</name>
</gene>
<proteinExistence type="predicted"/>
<sequence length="294" mass="33052">MALTQTGTPSRADRLLAKATQYNKSHSIAGYTTQTLANMARQVDFEDARVLEFGGWNIPTDITLGDLGARSWLSVDMIGSLSGTYQQKRFSHLKDIEIFDYVQGADRIERDGFTVVDGDATMLPEPYFGKFDIVVTIATIEHVLDMVTFLEKAWRALKPGGTLVTRFGPVWASHIGHHAFVSPEINFQKPEGPIGPWGHLLHRPGDMQDILSKAGEPGNVIARTIHQLYTSPRINRLFNEDYHALFANSRFDETTWTPCWGKKPDQDMFDRLRLAHPHAHDFSTGAWETVSRKG</sequence>
<keyword evidence="2" id="KW-0808">Transferase</keyword>
<dbReference type="Gene3D" id="3.40.50.150">
    <property type="entry name" value="Vaccinia Virus protein VP39"/>
    <property type="match status" value="1"/>
</dbReference>
<dbReference type="InterPro" id="IPR029063">
    <property type="entry name" value="SAM-dependent_MTases_sf"/>
</dbReference>
<organism evidence="2 3">
    <name type="scientific">Pukyongiella litopenaei</name>
    <dbReference type="NCBI Taxonomy" id="2605946"/>
    <lineage>
        <taxon>Bacteria</taxon>
        <taxon>Pseudomonadati</taxon>
        <taxon>Pseudomonadota</taxon>
        <taxon>Alphaproteobacteria</taxon>
        <taxon>Rhodobacterales</taxon>
        <taxon>Paracoccaceae</taxon>
        <taxon>Pukyongiella</taxon>
    </lineage>
</organism>
<dbReference type="KEGG" id="thas:C6Y53_13925"/>
<accession>A0A2S0MSG7</accession>
<dbReference type="AlphaFoldDB" id="A0A2S0MSG7"/>
<dbReference type="GO" id="GO:0032259">
    <property type="term" value="P:methylation"/>
    <property type="evidence" value="ECO:0007669"/>
    <property type="project" value="UniProtKB-KW"/>
</dbReference>
<dbReference type="Proteomes" id="UP000237655">
    <property type="component" value="Chromosome"/>
</dbReference>
<dbReference type="RefSeq" id="WP_106472992.1">
    <property type="nucleotide sequence ID" value="NZ_CP027665.1"/>
</dbReference>
<name>A0A2S0MSG7_9RHOB</name>
<dbReference type="Pfam" id="PF08241">
    <property type="entry name" value="Methyltransf_11"/>
    <property type="match status" value="1"/>
</dbReference>
<keyword evidence="2" id="KW-0489">Methyltransferase</keyword>
<keyword evidence="3" id="KW-1185">Reference proteome</keyword>